<dbReference type="PANTHER" id="PTHR13817:SF173">
    <property type="entry name" value="FRAZZLED"/>
    <property type="match status" value="1"/>
</dbReference>
<protein>
    <submittedName>
        <fullName evidence="3">Stalk domain-containing protein</fullName>
    </submittedName>
</protein>
<organism evidence="3 4">
    <name type="scientific">Anoxynatronum sibiricum</name>
    <dbReference type="NCBI Taxonomy" id="210623"/>
    <lineage>
        <taxon>Bacteria</taxon>
        <taxon>Bacillati</taxon>
        <taxon>Bacillota</taxon>
        <taxon>Clostridia</taxon>
        <taxon>Eubacteriales</taxon>
        <taxon>Clostridiaceae</taxon>
        <taxon>Anoxynatronum</taxon>
    </lineage>
</organism>
<dbReference type="InterPro" id="IPR036116">
    <property type="entry name" value="FN3_sf"/>
</dbReference>
<feature type="domain" description="Fibronectin type-III" evidence="2">
    <location>
        <begin position="350"/>
        <end position="446"/>
    </location>
</feature>
<dbReference type="Proteomes" id="UP001407405">
    <property type="component" value="Unassembled WGS sequence"/>
</dbReference>
<dbReference type="PROSITE" id="PS50853">
    <property type="entry name" value="FN3"/>
    <property type="match status" value="3"/>
</dbReference>
<dbReference type="PANTHER" id="PTHR13817">
    <property type="entry name" value="TITIN"/>
    <property type="match status" value="1"/>
</dbReference>
<dbReference type="RefSeq" id="WP_343187537.1">
    <property type="nucleotide sequence ID" value="NZ_JBCITM010000039.1"/>
</dbReference>
<dbReference type="InterPro" id="IPR003961">
    <property type="entry name" value="FN3_dom"/>
</dbReference>
<dbReference type="SUPFAM" id="SSF55383">
    <property type="entry name" value="Copper amine oxidase, domain N"/>
    <property type="match status" value="2"/>
</dbReference>
<dbReference type="InterPro" id="IPR012854">
    <property type="entry name" value="Cu_amine_oxidase-like_N"/>
</dbReference>
<dbReference type="InterPro" id="IPR050964">
    <property type="entry name" value="Striated_Muscle_Regulatory"/>
</dbReference>
<feature type="domain" description="Fibronectin type-III" evidence="2">
    <location>
        <begin position="258"/>
        <end position="349"/>
    </location>
</feature>
<dbReference type="EMBL" id="JBCITM010000039">
    <property type="protein sequence ID" value="MEN1762283.1"/>
    <property type="molecule type" value="Genomic_DNA"/>
</dbReference>
<dbReference type="InterPro" id="IPR036582">
    <property type="entry name" value="Mao_N_sf"/>
</dbReference>
<evidence type="ECO:0000313" key="4">
    <source>
        <dbReference type="Proteomes" id="UP001407405"/>
    </source>
</evidence>
<evidence type="ECO:0000259" key="2">
    <source>
        <dbReference type="PROSITE" id="PS50853"/>
    </source>
</evidence>
<sequence>MRVTFINQRRFFSCLMIFTGLLIFFLIAASLSSPVWAYELINPDVLDQLKPELPGHDQIKLAPIKAPTNLTAASKTQGVITLRWMDQSDNEHGFIVERRGKINDFSQVAVLSRNTLEYTDSEASTYPIFPGETYYYRVKAFNDEDQSAYSNIVEITALKTAPPVAPVILRAEIVTSYRYPVQLLWEDRSNDETRFEVQRRREGHGYFVVADLPPDTTTYQDSFDYEEGATYYYRIEAFNTYGSVYSNEIPVYYPTQNISGPPQVMGVSQNSTTILLQWSHVPETSIPNLVQGYIINVGQETPLPYDVVGPDVTSLLITGLEPETIYRIAVSAKVNVLPGLGTTIKVQTGPPAPIQVKAVKKGDTSVELTWQTTSKYHPQLDYEIQFRDEKSSFSTFTRIKQPETLKYLVTGLDPDKNYAFRVICYHVVHASDPSEVVVPIEETSSGLASSPAQFEIVLKVGQHAYSVNGQQKQMDAQPVIFQGRTLLPIRYITEALGAGIAWNGQDQKVTITQDEQIIELWVNNSTAMINGQPVPIDVGNSQVTPLIIPPGRTMLPLRFITESLECQLKWDADTQQITIIRQ</sequence>
<proteinExistence type="predicted"/>
<gene>
    <name evidence="3" type="ORF">AAIG11_17545</name>
</gene>
<dbReference type="InterPro" id="IPR013783">
    <property type="entry name" value="Ig-like_fold"/>
</dbReference>
<reference evidence="3 4" key="1">
    <citation type="submission" date="2024-04" db="EMBL/GenBank/DDBJ databases">
        <title>Genome sequencing and metabolic network reconstruction of aminoacids and betaine degradation by Anoxynatronum sibiricum.</title>
        <authorList>
            <person name="Detkova E.N."/>
            <person name="Boltjanskaja Y.V."/>
            <person name="Mardanov A.V."/>
            <person name="Kevbrin V."/>
        </authorList>
    </citation>
    <scope>NUCLEOTIDE SEQUENCE [LARGE SCALE GENOMIC DNA]</scope>
    <source>
        <strain evidence="3 4">Z-7981</strain>
    </source>
</reference>
<name>A0ABU9VYN0_9CLOT</name>
<dbReference type="Pfam" id="PF00041">
    <property type="entry name" value="fn3"/>
    <property type="match status" value="1"/>
</dbReference>
<dbReference type="Pfam" id="PF07833">
    <property type="entry name" value="Cu_amine_oxidN1"/>
    <property type="match status" value="1"/>
</dbReference>
<comment type="caution">
    <text evidence="3">The sequence shown here is derived from an EMBL/GenBank/DDBJ whole genome shotgun (WGS) entry which is preliminary data.</text>
</comment>
<dbReference type="SUPFAM" id="SSF49265">
    <property type="entry name" value="Fibronectin type III"/>
    <property type="match status" value="2"/>
</dbReference>
<dbReference type="CDD" id="cd00063">
    <property type="entry name" value="FN3"/>
    <property type="match status" value="3"/>
</dbReference>
<dbReference type="SMART" id="SM00060">
    <property type="entry name" value="FN3"/>
    <property type="match status" value="4"/>
</dbReference>
<evidence type="ECO:0000256" key="1">
    <source>
        <dbReference type="ARBA" id="ARBA00022737"/>
    </source>
</evidence>
<keyword evidence="1" id="KW-0677">Repeat</keyword>
<dbReference type="Gene3D" id="3.30.457.10">
    <property type="entry name" value="Copper amine oxidase-like, N-terminal domain"/>
    <property type="match status" value="1"/>
</dbReference>
<accession>A0ABU9VYN0</accession>
<dbReference type="Gene3D" id="2.60.40.10">
    <property type="entry name" value="Immunoglobulins"/>
    <property type="match status" value="4"/>
</dbReference>
<feature type="domain" description="Fibronectin type-III" evidence="2">
    <location>
        <begin position="66"/>
        <end position="163"/>
    </location>
</feature>
<keyword evidence="4" id="KW-1185">Reference proteome</keyword>
<evidence type="ECO:0000313" key="3">
    <source>
        <dbReference type="EMBL" id="MEN1762283.1"/>
    </source>
</evidence>